<reference evidence="3" key="1">
    <citation type="submission" date="2023-04" db="EMBL/GenBank/DDBJ databases">
        <title>Phytophthora fragariaefolia NBRC 109709.</title>
        <authorList>
            <person name="Ichikawa N."/>
            <person name="Sato H."/>
            <person name="Tonouchi N."/>
        </authorList>
    </citation>
    <scope>NUCLEOTIDE SEQUENCE</scope>
    <source>
        <strain evidence="3">NBRC 109709</strain>
    </source>
</reference>
<dbReference type="PANTHER" id="PTHR23022:SF129">
    <property type="entry name" value="TRANSPOSABLE ELEMENT TC3 TRANSPOSASE"/>
    <property type="match status" value="1"/>
</dbReference>
<evidence type="ECO:0000259" key="2">
    <source>
        <dbReference type="Pfam" id="PF13358"/>
    </source>
</evidence>
<evidence type="ECO:0000256" key="1">
    <source>
        <dbReference type="SAM" id="MobiDB-lite"/>
    </source>
</evidence>
<sequence>MAYTRKRDNDNDENASSLPEPKEAKISATVNKNDDLIKSNQQPNPKVPLARQVDIIYAPNPPRRVRVRTTLRQLRQTKLTSGPERLAVHKYPSDLTVSVNQLITVYAKSLRPPIWRDTFGNISASRPTGEFFAAEIKSKLGIKASVRTIQRVLQGVDHLVYTKTDRTLSLTAAHKAVPMQWAEANILKPDEKKFNLDGPDGLKYYWRVMHQPARSFMGRQNGGGSVMVWGAFSAAGKSELVILRGRQNSSEYIYTLSEYLLPFAHANYGVDHVFQQDNTSIHASPETRQFLQEMQINTMVWPARSPDCNPIENVWSAMAAKVYAHGRQYQNVAYLEDAIMPAWDAIQLDYLLTLVESMPRRCLAVIKKKGGLTKY</sequence>
<comment type="caution">
    <text evidence="3">The sequence shown here is derived from an EMBL/GenBank/DDBJ whole genome shotgun (WGS) entry which is preliminary data.</text>
</comment>
<dbReference type="Proteomes" id="UP001165121">
    <property type="component" value="Unassembled WGS sequence"/>
</dbReference>
<feature type="region of interest" description="Disordered" evidence="1">
    <location>
        <begin position="1"/>
        <end position="25"/>
    </location>
</feature>
<dbReference type="EMBL" id="BSXT01001673">
    <property type="protein sequence ID" value="GMF44427.1"/>
    <property type="molecule type" value="Genomic_DNA"/>
</dbReference>
<dbReference type="GO" id="GO:0003676">
    <property type="term" value="F:nucleic acid binding"/>
    <property type="evidence" value="ECO:0007669"/>
    <property type="project" value="InterPro"/>
</dbReference>
<protein>
    <submittedName>
        <fullName evidence="3">Unnamed protein product</fullName>
    </submittedName>
</protein>
<organism evidence="3 4">
    <name type="scientific">Phytophthora fragariaefolia</name>
    <dbReference type="NCBI Taxonomy" id="1490495"/>
    <lineage>
        <taxon>Eukaryota</taxon>
        <taxon>Sar</taxon>
        <taxon>Stramenopiles</taxon>
        <taxon>Oomycota</taxon>
        <taxon>Peronosporomycetes</taxon>
        <taxon>Peronosporales</taxon>
        <taxon>Peronosporaceae</taxon>
        <taxon>Phytophthora</taxon>
    </lineage>
</organism>
<accession>A0A9W6XRS5</accession>
<dbReference type="AlphaFoldDB" id="A0A9W6XRS5"/>
<proteinExistence type="predicted"/>
<dbReference type="OrthoDB" id="118472at2759"/>
<keyword evidence="4" id="KW-1185">Reference proteome</keyword>
<dbReference type="InterPro" id="IPR036397">
    <property type="entry name" value="RNaseH_sf"/>
</dbReference>
<evidence type="ECO:0000313" key="4">
    <source>
        <dbReference type="Proteomes" id="UP001165121"/>
    </source>
</evidence>
<dbReference type="InterPro" id="IPR038717">
    <property type="entry name" value="Tc1-like_DDE_dom"/>
</dbReference>
<name>A0A9W6XRS5_9STRA</name>
<dbReference type="Pfam" id="PF13358">
    <property type="entry name" value="DDE_3"/>
    <property type="match status" value="1"/>
</dbReference>
<gene>
    <name evidence="3" type="ORF">Pfra01_001546200</name>
</gene>
<feature type="domain" description="Tc1-like transposase DDE" evidence="2">
    <location>
        <begin position="190"/>
        <end position="331"/>
    </location>
</feature>
<dbReference type="PANTHER" id="PTHR23022">
    <property type="entry name" value="TRANSPOSABLE ELEMENT-RELATED"/>
    <property type="match status" value="1"/>
</dbReference>
<dbReference type="InterPro" id="IPR052338">
    <property type="entry name" value="Transposase_5"/>
</dbReference>
<evidence type="ECO:0000313" key="3">
    <source>
        <dbReference type="EMBL" id="GMF44427.1"/>
    </source>
</evidence>
<dbReference type="Gene3D" id="3.30.420.10">
    <property type="entry name" value="Ribonuclease H-like superfamily/Ribonuclease H"/>
    <property type="match status" value="1"/>
</dbReference>